<keyword evidence="1" id="KW-0732">Signal</keyword>
<evidence type="ECO:0000313" key="3">
    <source>
        <dbReference type="WBParaSite" id="MBELARI_LOCUS7550"/>
    </source>
</evidence>
<reference evidence="3" key="1">
    <citation type="submission" date="2024-02" db="UniProtKB">
        <authorList>
            <consortium name="WormBaseParasite"/>
        </authorList>
    </citation>
    <scope>IDENTIFICATION</scope>
</reference>
<dbReference type="WBParaSite" id="MBELARI_LOCUS7550">
    <property type="protein sequence ID" value="MBELARI_LOCUS7550"/>
    <property type="gene ID" value="MBELARI_LOCUS7550"/>
</dbReference>
<dbReference type="AlphaFoldDB" id="A0AAF3JAX8"/>
<proteinExistence type="predicted"/>
<accession>A0AAF3JAX8</accession>
<feature type="signal peptide" evidence="1">
    <location>
        <begin position="1"/>
        <end position="19"/>
    </location>
</feature>
<sequence length="103" mass="12005">MRTIICSIFFIILLQQVYSRDSSLCGECRTYFSRLIDRTLIEDIEMDKNLSEKLVKKFCAKLILHIGSHFEAKCFEHFSPITEGQAMLTPKFAFIDRACLSWC</sequence>
<evidence type="ECO:0000256" key="1">
    <source>
        <dbReference type="SAM" id="SignalP"/>
    </source>
</evidence>
<evidence type="ECO:0000313" key="2">
    <source>
        <dbReference type="Proteomes" id="UP000887575"/>
    </source>
</evidence>
<feature type="chain" id="PRO_5042221979" evidence="1">
    <location>
        <begin position="20"/>
        <end position="103"/>
    </location>
</feature>
<keyword evidence="2" id="KW-1185">Reference proteome</keyword>
<protein>
    <submittedName>
        <fullName evidence="3">Saposin B-type domain-containing protein</fullName>
    </submittedName>
</protein>
<name>A0AAF3JAX8_9BILA</name>
<organism evidence="2 3">
    <name type="scientific">Mesorhabditis belari</name>
    <dbReference type="NCBI Taxonomy" id="2138241"/>
    <lineage>
        <taxon>Eukaryota</taxon>
        <taxon>Metazoa</taxon>
        <taxon>Ecdysozoa</taxon>
        <taxon>Nematoda</taxon>
        <taxon>Chromadorea</taxon>
        <taxon>Rhabditida</taxon>
        <taxon>Rhabditina</taxon>
        <taxon>Rhabditomorpha</taxon>
        <taxon>Rhabditoidea</taxon>
        <taxon>Rhabditidae</taxon>
        <taxon>Mesorhabditinae</taxon>
        <taxon>Mesorhabditis</taxon>
    </lineage>
</organism>
<dbReference type="Proteomes" id="UP000887575">
    <property type="component" value="Unassembled WGS sequence"/>
</dbReference>